<evidence type="ECO:0000313" key="1">
    <source>
        <dbReference type="EMBL" id="QEL14170.1"/>
    </source>
</evidence>
<evidence type="ECO:0008006" key="3">
    <source>
        <dbReference type="Google" id="ProtNLM"/>
    </source>
</evidence>
<protein>
    <recommendedName>
        <fullName evidence="3">WD40 repeat domain-containing protein</fullName>
    </recommendedName>
</protein>
<dbReference type="KEGG" id="lrs:PX52LOC_01040"/>
<dbReference type="Gene3D" id="2.130.10.10">
    <property type="entry name" value="YVTN repeat-like/Quinoprotein amine dehydrogenase"/>
    <property type="match status" value="1"/>
</dbReference>
<dbReference type="EMBL" id="CP042425">
    <property type="protein sequence ID" value="QEL14170.1"/>
    <property type="molecule type" value="Genomic_DNA"/>
</dbReference>
<proteinExistence type="predicted"/>
<accession>A0A5C1A656</accession>
<dbReference type="SUPFAM" id="SSF82171">
    <property type="entry name" value="DPP6 N-terminal domain-like"/>
    <property type="match status" value="1"/>
</dbReference>
<dbReference type="InterPro" id="IPR015943">
    <property type="entry name" value="WD40/YVTN_repeat-like_dom_sf"/>
</dbReference>
<gene>
    <name evidence="1" type="ORF">PX52LOC_01040</name>
</gene>
<sequence length="380" mass="42207">MKNNSRRLLPVVWIVGGVLFLVTAAGIVLFNKSRESSSQARDLPPFYDISSFAVAPDGKTIVALGHVSVGHEAMGERTTGSLRSWDFFTDGPAHAKEFRSQKPIKGNKIALSSDGTKLAVLDRELLTFWNALTGEQTAEVNVPSMSSRPDRIQFQADNIHVTYIADVNVVTTINSQSLTLTARRLPDSGVSNRLQTDWPKGYDVTDRASHPSCELVVWNLQSNQAPTRSRLDGFYRGLVSTFAVSADEKLLAYNTEPFRDDTRQACITLHDTKTGLRSSEIAASDAPWLRYYSQLAFSLDGQLLAAVGYAPSGQGDFLWLLDIYRVADQKRVFRMEDKAKIGNGGIASLTFSRDKRSLFFINKEQSISRIDLATFQEDKR</sequence>
<reference evidence="2" key="1">
    <citation type="submission" date="2019-08" db="EMBL/GenBank/DDBJ databases">
        <title>Limnoglobus roseus gen. nov., sp. nov., a novel freshwater planctomycete with a giant genome from the family Gemmataceae.</title>
        <authorList>
            <person name="Kulichevskaya I.S."/>
            <person name="Naumoff D.G."/>
            <person name="Miroshnikov K."/>
            <person name="Ivanova A."/>
            <person name="Philippov D.A."/>
            <person name="Hakobyan A."/>
            <person name="Rijpstra I.C."/>
            <person name="Sinninghe Damste J.S."/>
            <person name="Liesack W."/>
            <person name="Dedysh S.N."/>
        </authorList>
    </citation>
    <scope>NUCLEOTIDE SEQUENCE [LARGE SCALE GENOMIC DNA]</scope>
    <source>
        <strain evidence="2">PX52</strain>
    </source>
</reference>
<name>A0A5C1A656_9BACT</name>
<dbReference type="Proteomes" id="UP000324974">
    <property type="component" value="Chromosome"/>
</dbReference>
<keyword evidence="2" id="KW-1185">Reference proteome</keyword>
<dbReference type="AlphaFoldDB" id="A0A5C1A656"/>
<evidence type="ECO:0000313" key="2">
    <source>
        <dbReference type="Proteomes" id="UP000324974"/>
    </source>
</evidence>
<organism evidence="1 2">
    <name type="scientific">Limnoglobus roseus</name>
    <dbReference type="NCBI Taxonomy" id="2598579"/>
    <lineage>
        <taxon>Bacteria</taxon>
        <taxon>Pseudomonadati</taxon>
        <taxon>Planctomycetota</taxon>
        <taxon>Planctomycetia</taxon>
        <taxon>Gemmatales</taxon>
        <taxon>Gemmataceae</taxon>
        <taxon>Limnoglobus</taxon>
    </lineage>
</organism>